<dbReference type="AlphaFoldDB" id="A0A8J2ZGG8"/>
<protein>
    <submittedName>
        <fullName evidence="1">Uncharacterized protein</fullName>
    </submittedName>
</protein>
<gene>
    <name evidence="1" type="ORF">GCM10011415_02480</name>
</gene>
<comment type="caution">
    <text evidence="1">The sequence shown here is derived from an EMBL/GenBank/DDBJ whole genome shotgun (WGS) entry which is preliminary data.</text>
</comment>
<dbReference type="Proteomes" id="UP000617145">
    <property type="component" value="Unassembled WGS sequence"/>
</dbReference>
<evidence type="ECO:0000313" key="2">
    <source>
        <dbReference type="Proteomes" id="UP000617145"/>
    </source>
</evidence>
<name>A0A8J2ZGG8_9RHOB</name>
<reference evidence="1" key="1">
    <citation type="journal article" date="2014" name="Int. J. Syst. Evol. Microbiol.">
        <title>Complete genome sequence of Corynebacterium casei LMG S-19264T (=DSM 44701T), isolated from a smear-ripened cheese.</title>
        <authorList>
            <consortium name="US DOE Joint Genome Institute (JGI-PGF)"/>
            <person name="Walter F."/>
            <person name="Albersmeier A."/>
            <person name="Kalinowski J."/>
            <person name="Ruckert C."/>
        </authorList>
    </citation>
    <scope>NUCLEOTIDE SEQUENCE</scope>
    <source>
        <strain evidence="1">CGMCC 1.15762</strain>
    </source>
</reference>
<evidence type="ECO:0000313" key="1">
    <source>
        <dbReference type="EMBL" id="GGG60035.1"/>
    </source>
</evidence>
<keyword evidence="2" id="KW-1185">Reference proteome</keyword>
<proteinExistence type="predicted"/>
<dbReference type="EMBL" id="BMJV01000001">
    <property type="protein sequence ID" value="GGG60035.1"/>
    <property type="molecule type" value="Genomic_DNA"/>
</dbReference>
<reference evidence="1" key="2">
    <citation type="submission" date="2020-09" db="EMBL/GenBank/DDBJ databases">
        <authorList>
            <person name="Sun Q."/>
            <person name="Zhou Y."/>
        </authorList>
    </citation>
    <scope>NUCLEOTIDE SEQUENCE</scope>
    <source>
        <strain evidence="1">CGMCC 1.15762</strain>
    </source>
</reference>
<accession>A0A8J2ZGG8</accession>
<organism evidence="1 2">
    <name type="scientific">Salipiger pallidus</name>
    <dbReference type="NCBI Taxonomy" id="1775170"/>
    <lineage>
        <taxon>Bacteria</taxon>
        <taxon>Pseudomonadati</taxon>
        <taxon>Pseudomonadota</taxon>
        <taxon>Alphaproteobacteria</taxon>
        <taxon>Rhodobacterales</taxon>
        <taxon>Roseobacteraceae</taxon>
        <taxon>Salipiger</taxon>
    </lineage>
</organism>
<sequence length="56" mass="5709">MRPFIMLPLAGLAVTLVRAYDKAQGLVANEIGSTSSLSGFCSMALAAVAPLGDRVG</sequence>